<feature type="domain" description="Wall-associated receptor kinase galacturonan-binding" evidence="4">
    <location>
        <begin position="127"/>
        <end position="185"/>
    </location>
</feature>
<evidence type="ECO:0000313" key="6">
    <source>
        <dbReference type="Proteomes" id="UP000245207"/>
    </source>
</evidence>
<proteinExistence type="predicted"/>
<comment type="caution">
    <text evidence="5">The sequence shown here is derived from an EMBL/GenBank/DDBJ whole genome shotgun (WGS) entry which is preliminary data.</text>
</comment>
<dbReference type="InterPro" id="IPR025287">
    <property type="entry name" value="WAK_GUB"/>
</dbReference>
<dbReference type="InterPro" id="IPR001372">
    <property type="entry name" value="Dynein_light_chain_typ-1/2"/>
</dbReference>
<dbReference type="GO" id="GO:0007017">
    <property type="term" value="P:microtubule-based process"/>
    <property type="evidence" value="ECO:0007669"/>
    <property type="project" value="InterPro"/>
</dbReference>
<evidence type="ECO:0000256" key="1">
    <source>
        <dbReference type="ARBA" id="ARBA00004167"/>
    </source>
</evidence>
<dbReference type="GO" id="GO:0030247">
    <property type="term" value="F:polysaccharide binding"/>
    <property type="evidence" value="ECO:0007669"/>
    <property type="project" value="InterPro"/>
</dbReference>
<feature type="compositionally biased region" description="Basic and acidic residues" evidence="3">
    <location>
        <begin position="919"/>
        <end position="936"/>
    </location>
</feature>
<dbReference type="AlphaFoldDB" id="A0A2U1LJ45"/>
<dbReference type="Pfam" id="PF13947">
    <property type="entry name" value="GUB_WAK_bind"/>
    <property type="match status" value="1"/>
</dbReference>
<keyword evidence="2" id="KW-0732">Signal</keyword>
<dbReference type="Pfam" id="PF01221">
    <property type="entry name" value="Dynein_light"/>
    <property type="match status" value="1"/>
</dbReference>
<dbReference type="GO" id="GO:0016020">
    <property type="term" value="C:membrane"/>
    <property type="evidence" value="ECO:0007669"/>
    <property type="project" value="UniProtKB-SubCell"/>
</dbReference>
<keyword evidence="6" id="KW-1185">Reference proteome</keyword>
<organism evidence="5 6">
    <name type="scientific">Artemisia annua</name>
    <name type="common">Sweet wormwood</name>
    <dbReference type="NCBI Taxonomy" id="35608"/>
    <lineage>
        <taxon>Eukaryota</taxon>
        <taxon>Viridiplantae</taxon>
        <taxon>Streptophyta</taxon>
        <taxon>Embryophyta</taxon>
        <taxon>Tracheophyta</taxon>
        <taxon>Spermatophyta</taxon>
        <taxon>Magnoliopsida</taxon>
        <taxon>eudicotyledons</taxon>
        <taxon>Gunneridae</taxon>
        <taxon>Pentapetalae</taxon>
        <taxon>asterids</taxon>
        <taxon>campanulids</taxon>
        <taxon>Asterales</taxon>
        <taxon>Asteraceae</taxon>
        <taxon>Asteroideae</taxon>
        <taxon>Anthemideae</taxon>
        <taxon>Artemisiinae</taxon>
        <taxon>Artemisia</taxon>
    </lineage>
</organism>
<feature type="region of interest" description="Disordered" evidence="3">
    <location>
        <begin position="58"/>
        <end position="92"/>
    </location>
</feature>
<dbReference type="SMART" id="SM01375">
    <property type="entry name" value="Dynein_light"/>
    <property type="match status" value="1"/>
</dbReference>
<dbReference type="OrthoDB" id="4062651at2759"/>
<feature type="compositionally biased region" description="Polar residues" evidence="3">
    <location>
        <begin position="978"/>
        <end position="995"/>
    </location>
</feature>
<dbReference type="PANTHER" id="PTHR33491">
    <property type="entry name" value="OSJNBA0016N04.9 PROTEIN"/>
    <property type="match status" value="1"/>
</dbReference>
<keyword evidence="5" id="KW-0418">Kinase</keyword>
<protein>
    <submittedName>
        <fullName evidence="5">Wall-associated kinase family protein</fullName>
    </submittedName>
</protein>
<evidence type="ECO:0000313" key="5">
    <source>
        <dbReference type="EMBL" id="PWA49015.1"/>
    </source>
</evidence>
<sequence>MTGNTQPPKQPIDKAYSIASIKACIPSPLGLDKLNYNSWSNLFTRFCKTYDVHHHLQAPASTSTAPPDPLHETNDSLPRPLSPPRVPSGFRTGTRVAPGRHWYARDVSQVRASQLVCATPKYTKRGCKDTCGNNVTIPFPFGIGAKCSVNEWYTIDCNSLKPYLSPLNHLEVLRVDLENQTVTVNMQKFSDCSQASKSVDLGSSPFLYSKSHNKFVYEGYCGGAFMMDNHGSVLTGCSTTCNNDTNTTVIIDTNKCFGINCCRTTIPRYLKSYRMNLTGLESQLAGDGGCGSAFLLDQDLYDEDNFSRQSFAEEGSNSYVSTALLWTLSDRDKDQLTCCSRYGRMDTWRCSDYGGGGNPYLVDGCGEDDDHVVTKECARCEMRGGYCGDDPIYDVDGAYHGLIGGGDFCNGNDNEIESSRVIINNFGLKVLGEICKEYVEVKENQSKNSKEDDDNKECLVISNDIVRSGDGWLENQIEATKAIGYSLDKLKIDSGYVMCRNKGILKVAWKPLVRSQSSVSVRKDTSNIEILTHGMEFKIRMSDLDEKPLFVHIKDAFKNGACPGHWKLDIWKWPKRTNKRAIFDEILKLRERGAKFDIWKWPKRKKKRVMFDIRKWPKRKKKFVGCLSRLKKECHVASSSVSSFGGSFISSSGQSVVNGVNLLCGAALLSTPYTPGKTYPDMGEAVFGIARRLIISIVLYLLIALDVFPTVWLHDSSILSYISVGGVFLRSSFGDVCHETSDEVKSQTLIVQNSSQTMSIDLGSSPFHFSQSHNKLAIEDCGNAVILEHWSMLTSYTVNFTDLERHVGDRACGSAVLVDQDTYVKGSFSSRYTPLSLLWIVSDHVLRQINCCSMWSSFEVDMSNCTSVSSLICRTPRPVKGNKYLPSGCNVSNLNFFDFVESESVSKTKTPRIIPNDDNIEKETTSVGREGRSELVSKTKTPRIIPNDDNIEKETTSIHCSDSLLPSEDDENPATPLGDNTNSERNVGFNSPENNRFQNILHNQIEEGSVSYRRSSRPSKLPAKLNDCVLNTSTRYGLHKYVNHVVLSSENCCFVSNLNKIVMPENALKEFDGVYGPAWHCIVGLNFGSFVTHSVGGFLYFSMDQKLFVLLFKTNVQRAR</sequence>
<evidence type="ECO:0000256" key="3">
    <source>
        <dbReference type="SAM" id="MobiDB-lite"/>
    </source>
</evidence>
<evidence type="ECO:0000259" key="4">
    <source>
        <dbReference type="Pfam" id="PF13947"/>
    </source>
</evidence>
<gene>
    <name evidence="5" type="ORF">CTI12_AA485610</name>
</gene>
<name>A0A2U1LJ45_ARTAN</name>
<dbReference type="SUPFAM" id="SSF54648">
    <property type="entry name" value="DLC"/>
    <property type="match status" value="1"/>
</dbReference>
<evidence type="ECO:0000256" key="2">
    <source>
        <dbReference type="ARBA" id="ARBA00022729"/>
    </source>
</evidence>
<dbReference type="Proteomes" id="UP000245207">
    <property type="component" value="Unassembled WGS sequence"/>
</dbReference>
<dbReference type="Gene3D" id="3.30.740.10">
    <property type="entry name" value="Protein Inhibitor Of Neuronal Nitric Oxide Synthase"/>
    <property type="match status" value="1"/>
</dbReference>
<reference evidence="5 6" key="1">
    <citation type="journal article" date="2018" name="Mol. Plant">
        <title>The genome of Artemisia annua provides insight into the evolution of Asteraceae family and artemisinin biosynthesis.</title>
        <authorList>
            <person name="Shen Q."/>
            <person name="Zhang L."/>
            <person name="Liao Z."/>
            <person name="Wang S."/>
            <person name="Yan T."/>
            <person name="Shi P."/>
            <person name="Liu M."/>
            <person name="Fu X."/>
            <person name="Pan Q."/>
            <person name="Wang Y."/>
            <person name="Lv Z."/>
            <person name="Lu X."/>
            <person name="Zhang F."/>
            <person name="Jiang W."/>
            <person name="Ma Y."/>
            <person name="Chen M."/>
            <person name="Hao X."/>
            <person name="Li L."/>
            <person name="Tang Y."/>
            <person name="Lv G."/>
            <person name="Zhou Y."/>
            <person name="Sun X."/>
            <person name="Brodelius P.E."/>
            <person name="Rose J.K.C."/>
            <person name="Tang K."/>
        </authorList>
    </citation>
    <scope>NUCLEOTIDE SEQUENCE [LARGE SCALE GENOMIC DNA]</scope>
    <source>
        <strain evidence="6">cv. Huhao1</strain>
        <tissue evidence="5">Leaf</tissue>
    </source>
</reference>
<accession>A0A2U1LJ45</accession>
<keyword evidence="5" id="KW-0808">Transferase</keyword>
<feature type="region of interest" description="Disordered" evidence="3">
    <location>
        <begin position="956"/>
        <end position="995"/>
    </location>
</feature>
<dbReference type="InterPro" id="IPR037177">
    <property type="entry name" value="DLC_sf"/>
</dbReference>
<dbReference type="EMBL" id="PKPP01009114">
    <property type="protein sequence ID" value="PWA49015.1"/>
    <property type="molecule type" value="Genomic_DNA"/>
</dbReference>
<comment type="subcellular location">
    <subcellularLocation>
        <location evidence="1">Membrane</location>
        <topology evidence="1">Single-pass membrane protein</topology>
    </subcellularLocation>
</comment>
<feature type="region of interest" description="Disordered" evidence="3">
    <location>
        <begin position="910"/>
        <end position="936"/>
    </location>
</feature>
<dbReference type="GO" id="GO:0016301">
    <property type="term" value="F:kinase activity"/>
    <property type="evidence" value="ECO:0007669"/>
    <property type="project" value="UniProtKB-KW"/>
</dbReference>
<dbReference type="GO" id="GO:0030286">
    <property type="term" value="C:dynein complex"/>
    <property type="evidence" value="ECO:0007669"/>
    <property type="project" value="InterPro"/>
</dbReference>